<gene>
    <name evidence="1" type="ORF">LCGC14_1868810</name>
</gene>
<protein>
    <submittedName>
        <fullName evidence="1">Uncharacterized protein</fullName>
    </submittedName>
</protein>
<comment type="caution">
    <text evidence="1">The sequence shown here is derived from an EMBL/GenBank/DDBJ whole genome shotgun (WGS) entry which is preliminary data.</text>
</comment>
<dbReference type="AlphaFoldDB" id="A0A0F9J4B1"/>
<proteinExistence type="predicted"/>
<organism evidence="1">
    <name type="scientific">marine sediment metagenome</name>
    <dbReference type="NCBI Taxonomy" id="412755"/>
    <lineage>
        <taxon>unclassified sequences</taxon>
        <taxon>metagenomes</taxon>
        <taxon>ecological metagenomes</taxon>
    </lineage>
</organism>
<evidence type="ECO:0000313" key="1">
    <source>
        <dbReference type="EMBL" id="KKL94017.1"/>
    </source>
</evidence>
<sequence>MTTTPSAKLRRKILKDRGIQLAKHTRKPITYDDLPSIIVKSHLMKLIELKHSDKLENLIFEGTIYAAAKKLNVSPSTISKWRKLVSEARETEFWKQFPSTVS</sequence>
<reference evidence="1" key="1">
    <citation type="journal article" date="2015" name="Nature">
        <title>Complex archaea that bridge the gap between prokaryotes and eukaryotes.</title>
        <authorList>
            <person name="Spang A."/>
            <person name="Saw J.H."/>
            <person name="Jorgensen S.L."/>
            <person name="Zaremba-Niedzwiedzka K."/>
            <person name="Martijn J."/>
            <person name="Lind A.E."/>
            <person name="van Eijk R."/>
            <person name="Schleper C."/>
            <person name="Guy L."/>
            <person name="Ettema T.J."/>
        </authorList>
    </citation>
    <scope>NUCLEOTIDE SEQUENCE</scope>
</reference>
<accession>A0A0F9J4B1</accession>
<name>A0A0F9J4B1_9ZZZZ</name>
<dbReference type="EMBL" id="LAZR01019036">
    <property type="protein sequence ID" value="KKL94017.1"/>
    <property type="molecule type" value="Genomic_DNA"/>
</dbReference>